<evidence type="ECO:0000256" key="1">
    <source>
        <dbReference type="ARBA" id="ARBA00021364"/>
    </source>
</evidence>
<comment type="caution">
    <text evidence="6">The sequence shown here is derived from an EMBL/GenBank/DDBJ whole genome shotgun (WGS) entry which is preliminary data.</text>
</comment>
<evidence type="ECO:0000259" key="5">
    <source>
        <dbReference type="PROSITE" id="PS51987"/>
    </source>
</evidence>
<dbReference type="EMBL" id="BCLY01000012">
    <property type="protein sequence ID" value="GAQ09163.1"/>
    <property type="molecule type" value="Genomic_DNA"/>
</dbReference>
<dbReference type="Gene3D" id="3.30.590.10">
    <property type="entry name" value="Glutamine synthetase/guanido kinase, catalytic domain"/>
    <property type="match status" value="1"/>
</dbReference>
<dbReference type="InterPro" id="IPR008146">
    <property type="entry name" value="Gln_synth_cat_dom"/>
</dbReference>
<dbReference type="AlphaFoldDB" id="A0AAN4PM00"/>
<name>A0AAN4PM00_ASPLE</name>
<sequence length="505" mass="55425">MEPPHLGQYMPLFTSQSVQRDWESALHDFLIQHPTLRFIRLQWQDHSGILRSRMVVPKQLLRMTAAQKPIHAPPIAFHCVADNTLVSGLDPTGNHFLVPDWSSLRMLPACPQTAMVMCGVLASTPAQPIPNHDLCPRRALASIVGRAKEDFALDFLVGFEVEFELMQRTSDLGDDGDGHALVPATNGLGRYAVDGLRHPHFNLVESTIHQLLDAGVDIQAVQTEGRRGQYELSLAPRTPLEAVDELILVHDTLKTTMARHGLIATMSPKPVAGRRQATGQHTHISISRPEVQDQFLAGILHRLPALCAVCLPYDLSYERVQPYLGGDQVAWGSHNREVPVRKIRPGHWEIRCVDATANMYLMLAATLAAGLLGVSHQIPLSWPDTAIPQTLCRDDHSNGTNGTNGMNGVNNMNGVNSMNSMNGVNGVNDVNGTNATNGSHHASKAVALPKDLSSALDLLEKEAGELGRMIDSSILDHFLRIKRFEVACLAQKSEADVRRLLAELF</sequence>
<dbReference type="PANTHER" id="PTHR43785">
    <property type="entry name" value="GAMMA-GLUTAMYLPUTRESCINE SYNTHETASE"/>
    <property type="match status" value="1"/>
</dbReference>
<dbReference type="Proteomes" id="UP000051487">
    <property type="component" value="Unassembled WGS sequence"/>
</dbReference>
<dbReference type="PANTHER" id="PTHR43785:SF2">
    <property type="entry name" value="TYPE-1 GLUTAMINE SYNTHETASE 1"/>
    <property type="match status" value="1"/>
</dbReference>
<evidence type="ECO:0000256" key="2">
    <source>
        <dbReference type="ARBA" id="ARBA00022598"/>
    </source>
</evidence>
<accession>A0AAN4PM00</accession>
<protein>
    <recommendedName>
        <fullName evidence="1">Glutamine synthetase</fullName>
    </recommendedName>
</protein>
<evidence type="ECO:0000256" key="4">
    <source>
        <dbReference type="RuleBase" id="RU000384"/>
    </source>
</evidence>
<dbReference type="SUPFAM" id="SSF55931">
    <property type="entry name" value="Glutamine synthetase/guanido kinase"/>
    <property type="match status" value="1"/>
</dbReference>
<dbReference type="GO" id="GO:0006542">
    <property type="term" value="P:glutamine biosynthetic process"/>
    <property type="evidence" value="ECO:0007669"/>
    <property type="project" value="InterPro"/>
</dbReference>
<dbReference type="Pfam" id="PF00120">
    <property type="entry name" value="Gln-synt_C"/>
    <property type="match status" value="1"/>
</dbReference>
<feature type="domain" description="GS catalytic" evidence="5">
    <location>
        <begin position="136"/>
        <end position="505"/>
    </location>
</feature>
<evidence type="ECO:0000256" key="3">
    <source>
        <dbReference type="PROSITE-ProRule" id="PRU01331"/>
    </source>
</evidence>
<keyword evidence="2" id="KW-0436">Ligase</keyword>
<evidence type="ECO:0000313" key="7">
    <source>
        <dbReference type="Proteomes" id="UP000051487"/>
    </source>
</evidence>
<dbReference type="GO" id="GO:0004356">
    <property type="term" value="F:glutamine synthetase activity"/>
    <property type="evidence" value="ECO:0007669"/>
    <property type="project" value="InterPro"/>
</dbReference>
<evidence type="ECO:0000313" key="6">
    <source>
        <dbReference type="EMBL" id="GAQ09163.1"/>
    </source>
</evidence>
<organism evidence="6 7">
    <name type="scientific">Aspergillus lentulus</name>
    <dbReference type="NCBI Taxonomy" id="293939"/>
    <lineage>
        <taxon>Eukaryota</taxon>
        <taxon>Fungi</taxon>
        <taxon>Dikarya</taxon>
        <taxon>Ascomycota</taxon>
        <taxon>Pezizomycotina</taxon>
        <taxon>Eurotiomycetes</taxon>
        <taxon>Eurotiomycetidae</taxon>
        <taxon>Eurotiales</taxon>
        <taxon>Aspergillaceae</taxon>
        <taxon>Aspergillus</taxon>
        <taxon>Aspergillus subgen. Fumigati</taxon>
    </lineage>
</organism>
<dbReference type="Gene3D" id="3.10.20.70">
    <property type="entry name" value="Glutamine synthetase, N-terminal domain"/>
    <property type="match status" value="1"/>
</dbReference>
<reference evidence="6 7" key="1">
    <citation type="submission" date="2015-11" db="EMBL/GenBank/DDBJ databases">
        <title>Aspergillus lentulus strain IFM 54703T.</title>
        <authorList>
            <person name="Kusuya Y."/>
            <person name="Sakai K."/>
            <person name="Kamei K."/>
            <person name="Takahashi H."/>
            <person name="Yaguchi T."/>
        </authorList>
    </citation>
    <scope>NUCLEOTIDE SEQUENCE [LARGE SCALE GENOMIC DNA]</scope>
    <source>
        <strain evidence="6 7">IFM 54703</strain>
    </source>
</reference>
<dbReference type="SUPFAM" id="SSF54368">
    <property type="entry name" value="Glutamine synthetase, N-terminal domain"/>
    <property type="match status" value="1"/>
</dbReference>
<dbReference type="InterPro" id="IPR036651">
    <property type="entry name" value="Gln_synt_N_sf"/>
</dbReference>
<comment type="similarity">
    <text evidence="3 4">Belongs to the glutamine synthetase family.</text>
</comment>
<dbReference type="InterPro" id="IPR014746">
    <property type="entry name" value="Gln_synth/guanido_kin_cat_dom"/>
</dbReference>
<proteinExistence type="inferred from homology"/>
<dbReference type="PROSITE" id="PS51987">
    <property type="entry name" value="GS_CATALYTIC"/>
    <property type="match status" value="1"/>
</dbReference>
<gene>
    <name evidence="6" type="ORF">ALT_6484</name>
</gene>
<dbReference type="SMART" id="SM01230">
    <property type="entry name" value="Gln-synt_C"/>
    <property type="match status" value="1"/>
</dbReference>